<sequence length="791" mass="81899">GTCIVKQDKEVNAVVCPDGQSQCPDGSTCCKLQSGQYGCCPLEKATCCRDGVHCCPNGYKCDVSAGTCSKGGIVHALTKTKTKTDAVVCPDGQSQCPDGSTCCKLQSGQYGCCPLEKATCCRDGVHCCPNGYKCDVSAGTCSKGGIVHALTKTKTKTDAVVCPDGQSQCPDGSTCCKLQSGQYGCCPLEKATCCRDGVHCCPNGYKCDVSAGTCSKGGIVHALTKTKTKTDAVVCPDGQSQCPDGSTCCKLQSGQYGCCPLEKATCCRDGVHCCPNGYKCDVSAGTCSKGGIVHALTKTKTKTDAVVCPDGQSQCPDGSTCCKLQSGQYGCCPLEKATCCRDGVHCCPNGYKCDVSAGTCSKGGIVHALTKTKTKTDAVVCPDGQSQCPDGSTCCKLQSGQYGCCPLEKATCCRDGVHCCPNGYKCDVSAGTCSKGGIVHALTKTKTKTDAVVCPDGQSQCPDGSTCCKLQSGQYGCCPLEKATCCRDGVHCCPNGYKCDVSAGTCSKGGIVHALTKTKTKTDAVVCPDGQSQCPDGSTCCKLQSGQYGCCPLEKATCCRDGVHCCPNGYKCDVSAGTCSKGGIVHALTKTKTKTDAVVCPDGQSQCPDGSTCCKLQSGQYGCCPLEKATCCRDGVHCCPNGYKCDVSAGTCSKSGSIASRVKLSSCCTFFSGSVLCCKNGLVCDPKTYQCMAPVSEVDQVATTEPVHSADYPSQSVGSAHLSMFGAQRRLVACAAGLNCGSKSTCCITDSGSPKAFVVPAAPTVAPRIRLRRQRQVRHRRRLVAAVKLNW</sequence>
<dbReference type="AlphaFoldDB" id="A0A1I8GJY2"/>
<dbReference type="Pfam" id="PF00396">
    <property type="entry name" value="Granulin"/>
    <property type="match status" value="9"/>
</dbReference>
<evidence type="ECO:0000259" key="5">
    <source>
        <dbReference type="PROSITE" id="PS00799"/>
    </source>
</evidence>
<dbReference type="WBParaSite" id="maker-uti_cns_0002250-snap-gene-0.8-mRNA-1">
    <property type="protein sequence ID" value="maker-uti_cns_0002250-snap-gene-0.8-mRNA-1"/>
    <property type="gene ID" value="maker-uti_cns_0002250-snap-gene-0.8"/>
</dbReference>
<keyword evidence="4" id="KW-1015">Disulfide bond</keyword>
<dbReference type="InterPro" id="IPR000118">
    <property type="entry name" value="Granulin"/>
</dbReference>
<dbReference type="SUPFAM" id="SSF57277">
    <property type="entry name" value="Granulin repeat"/>
    <property type="match status" value="9"/>
</dbReference>
<feature type="domain" description="Granulins" evidence="5">
    <location>
        <begin position="559"/>
        <end position="572"/>
    </location>
</feature>
<dbReference type="InterPro" id="IPR039036">
    <property type="entry name" value="Granulin_fam"/>
</dbReference>
<feature type="domain" description="Granulins" evidence="5">
    <location>
        <begin position="194"/>
        <end position="207"/>
    </location>
</feature>
<feature type="domain" description="Granulins" evidence="5">
    <location>
        <begin position="486"/>
        <end position="499"/>
    </location>
</feature>
<name>A0A1I8GJY2_9PLAT</name>
<feature type="domain" description="Granulins" evidence="5">
    <location>
        <begin position="48"/>
        <end position="61"/>
    </location>
</feature>
<comment type="subcellular location">
    <subcellularLocation>
        <location evidence="1">Secreted</location>
    </subcellularLocation>
</comment>
<evidence type="ECO:0000256" key="2">
    <source>
        <dbReference type="ARBA" id="ARBA00010093"/>
    </source>
</evidence>
<dbReference type="PANTHER" id="PTHR12274">
    <property type="entry name" value="GRANULIN"/>
    <property type="match status" value="1"/>
</dbReference>
<organism evidence="6 7">
    <name type="scientific">Macrostomum lignano</name>
    <dbReference type="NCBI Taxonomy" id="282301"/>
    <lineage>
        <taxon>Eukaryota</taxon>
        <taxon>Metazoa</taxon>
        <taxon>Spiralia</taxon>
        <taxon>Lophotrochozoa</taxon>
        <taxon>Platyhelminthes</taxon>
        <taxon>Rhabditophora</taxon>
        <taxon>Macrostomorpha</taxon>
        <taxon>Macrostomida</taxon>
        <taxon>Macrostomidae</taxon>
        <taxon>Macrostomum</taxon>
    </lineage>
</organism>
<dbReference type="InterPro" id="IPR006150">
    <property type="entry name" value="Cys_repeat_1"/>
</dbReference>
<comment type="similarity">
    <text evidence="2">Belongs to the granulin family.</text>
</comment>
<accession>A0A1I8GJY2</accession>
<evidence type="ECO:0000313" key="6">
    <source>
        <dbReference type="Proteomes" id="UP000095280"/>
    </source>
</evidence>
<feature type="domain" description="Granulins" evidence="5">
    <location>
        <begin position="413"/>
        <end position="426"/>
    </location>
</feature>
<dbReference type="Proteomes" id="UP000095280">
    <property type="component" value="Unplaced"/>
</dbReference>
<dbReference type="PANTHER" id="PTHR12274:SF3">
    <property type="entry name" value="PROGRANULIN"/>
    <property type="match status" value="1"/>
</dbReference>
<keyword evidence="6" id="KW-1185">Reference proteome</keyword>
<keyword evidence="3" id="KW-0964">Secreted</keyword>
<feature type="domain" description="Granulins" evidence="5">
    <location>
        <begin position="267"/>
        <end position="280"/>
    </location>
</feature>
<dbReference type="InterPro" id="IPR037277">
    <property type="entry name" value="Granulin_sf"/>
</dbReference>
<feature type="domain" description="Granulins" evidence="5">
    <location>
        <begin position="340"/>
        <end position="353"/>
    </location>
</feature>
<dbReference type="SMART" id="SM00289">
    <property type="entry name" value="WR1"/>
    <property type="match status" value="9"/>
</dbReference>
<feature type="domain" description="Granulins" evidence="5">
    <location>
        <begin position="632"/>
        <end position="645"/>
    </location>
</feature>
<reference evidence="7" key="1">
    <citation type="submission" date="2016-11" db="UniProtKB">
        <authorList>
            <consortium name="WormBaseParasite"/>
        </authorList>
    </citation>
    <scope>IDENTIFICATION</scope>
</reference>
<evidence type="ECO:0000256" key="1">
    <source>
        <dbReference type="ARBA" id="ARBA00004613"/>
    </source>
</evidence>
<dbReference type="Gene3D" id="2.10.25.160">
    <property type="entry name" value="Granulin"/>
    <property type="match status" value="9"/>
</dbReference>
<evidence type="ECO:0000256" key="3">
    <source>
        <dbReference type="ARBA" id="ARBA00022525"/>
    </source>
</evidence>
<dbReference type="GO" id="GO:0005576">
    <property type="term" value="C:extracellular region"/>
    <property type="evidence" value="ECO:0007669"/>
    <property type="project" value="UniProtKB-SubCell"/>
</dbReference>
<evidence type="ECO:0000313" key="7">
    <source>
        <dbReference type="WBParaSite" id="maker-uti_cns_0002250-snap-gene-0.8-mRNA-1"/>
    </source>
</evidence>
<dbReference type="PROSITE" id="PS00799">
    <property type="entry name" value="GRANULINS"/>
    <property type="match status" value="9"/>
</dbReference>
<proteinExistence type="inferred from homology"/>
<dbReference type="SMART" id="SM00277">
    <property type="entry name" value="GRAN"/>
    <property type="match status" value="9"/>
</dbReference>
<evidence type="ECO:0000256" key="4">
    <source>
        <dbReference type="ARBA" id="ARBA00023157"/>
    </source>
</evidence>
<feature type="domain" description="Granulins" evidence="5">
    <location>
        <begin position="121"/>
        <end position="134"/>
    </location>
</feature>
<protein>
    <submittedName>
        <fullName evidence="7">Granulin</fullName>
    </submittedName>
</protein>